<name>A0A2P2NC13_RHIMU</name>
<dbReference type="EMBL" id="GGEC01059532">
    <property type="protein sequence ID" value="MBX40016.1"/>
    <property type="molecule type" value="Transcribed_RNA"/>
</dbReference>
<reference evidence="1" key="1">
    <citation type="submission" date="2018-02" db="EMBL/GenBank/DDBJ databases">
        <title>Rhizophora mucronata_Transcriptome.</title>
        <authorList>
            <person name="Meera S.P."/>
            <person name="Sreeshan A."/>
            <person name="Augustine A."/>
        </authorList>
    </citation>
    <scope>NUCLEOTIDE SEQUENCE</scope>
    <source>
        <tissue evidence="1">Leaf</tissue>
    </source>
</reference>
<sequence>MAFAAGVTLCRQKNSTANPK</sequence>
<dbReference type="AlphaFoldDB" id="A0A2P2NC13"/>
<proteinExistence type="predicted"/>
<organism evidence="1">
    <name type="scientific">Rhizophora mucronata</name>
    <name type="common">Asiatic mangrove</name>
    <dbReference type="NCBI Taxonomy" id="61149"/>
    <lineage>
        <taxon>Eukaryota</taxon>
        <taxon>Viridiplantae</taxon>
        <taxon>Streptophyta</taxon>
        <taxon>Embryophyta</taxon>
        <taxon>Tracheophyta</taxon>
        <taxon>Spermatophyta</taxon>
        <taxon>Magnoliopsida</taxon>
        <taxon>eudicotyledons</taxon>
        <taxon>Gunneridae</taxon>
        <taxon>Pentapetalae</taxon>
        <taxon>rosids</taxon>
        <taxon>fabids</taxon>
        <taxon>Malpighiales</taxon>
        <taxon>Rhizophoraceae</taxon>
        <taxon>Rhizophora</taxon>
    </lineage>
</organism>
<protein>
    <submittedName>
        <fullName evidence="1">Uncharacterized protein</fullName>
    </submittedName>
</protein>
<evidence type="ECO:0000313" key="1">
    <source>
        <dbReference type="EMBL" id="MBX40016.1"/>
    </source>
</evidence>
<accession>A0A2P2NC13</accession>